<feature type="non-terminal residue" evidence="2">
    <location>
        <position position="252"/>
    </location>
</feature>
<dbReference type="AlphaFoldDB" id="A0A2B7WF47"/>
<evidence type="ECO:0000313" key="2">
    <source>
        <dbReference type="EMBL" id="PGG95110.1"/>
    </source>
</evidence>
<dbReference type="EMBL" id="PDNB01000406">
    <property type="protein sequence ID" value="PGG95110.1"/>
    <property type="molecule type" value="Genomic_DNA"/>
</dbReference>
<evidence type="ECO:0000313" key="3">
    <source>
        <dbReference type="Proteomes" id="UP000223968"/>
    </source>
</evidence>
<evidence type="ECO:0000256" key="1">
    <source>
        <dbReference type="SAM" id="SignalP"/>
    </source>
</evidence>
<keyword evidence="1" id="KW-0732">Signal</keyword>
<reference evidence="2 3" key="1">
    <citation type="submission" date="2017-10" db="EMBL/GenBank/DDBJ databases">
        <title>Comparative genomics in systemic dimorphic fungi from Ajellomycetaceae.</title>
        <authorList>
            <person name="Munoz J.F."/>
            <person name="Mcewen J.G."/>
            <person name="Clay O.K."/>
            <person name="Cuomo C.A."/>
        </authorList>
    </citation>
    <scope>NUCLEOTIDE SEQUENCE [LARGE SCALE GENOMIC DNA]</scope>
    <source>
        <strain evidence="2 3">UAMH5409</strain>
    </source>
</reference>
<accession>A0A2B7WF47</accession>
<feature type="chain" id="PRO_5013197008" description="Dickkopf N-terminal cysteine-rich domain-containing protein" evidence="1">
    <location>
        <begin position="21"/>
        <end position="252"/>
    </location>
</feature>
<keyword evidence="3" id="KW-1185">Reference proteome</keyword>
<feature type="signal peptide" evidence="1">
    <location>
        <begin position="1"/>
        <end position="20"/>
    </location>
</feature>
<gene>
    <name evidence="2" type="ORF">AJ79_10255</name>
</gene>
<comment type="caution">
    <text evidence="2">The sequence shown here is derived from an EMBL/GenBank/DDBJ whole genome shotgun (WGS) entry which is preliminary data.</text>
</comment>
<evidence type="ECO:0008006" key="4">
    <source>
        <dbReference type="Google" id="ProtNLM"/>
    </source>
</evidence>
<dbReference type="OrthoDB" id="6475119at2759"/>
<proteinExistence type="predicted"/>
<dbReference type="Proteomes" id="UP000223968">
    <property type="component" value="Unassembled WGS sequence"/>
</dbReference>
<protein>
    <recommendedName>
        <fullName evidence="4">Dickkopf N-terminal cysteine-rich domain-containing protein</fullName>
    </recommendedName>
</protein>
<name>A0A2B7WF47_9EURO</name>
<organism evidence="2 3">
    <name type="scientific">Helicocarpus griseus UAMH5409</name>
    <dbReference type="NCBI Taxonomy" id="1447875"/>
    <lineage>
        <taxon>Eukaryota</taxon>
        <taxon>Fungi</taxon>
        <taxon>Dikarya</taxon>
        <taxon>Ascomycota</taxon>
        <taxon>Pezizomycotina</taxon>
        <taxon>Eurotiomycetes</taxon>
        <taxon>Eurotiomycetidae</taxon>
        <taxon>Onygenales</taxon>
        <taxon>Ajellomycetaceae</taxon>
        <taxon>Helicocarpus</taxon>
    </lineage>
</organism>
<sequence>MSPLLSLSLILGLVCASVSASCDVSADCLPHETCVSGFCQSGCMDDTECDNGRLCFGGTCQEGKYVGEGERCDGRNRCWADLWCDSNENVCKRFLSVGEKCSSPGNRCEAGTRCNLQGVCQKYNFWGAKYAYPCSSNQDCIDPNFETPVELQLVCRYYEFTDLRSGEFSWTGGRFCTAPARNHFGEDCSDDSFCGGGLRCHWGICLDSSVDEQYAPDGFACRTGDDCCSKECTTRVMRRSGRKGNVRVCSKK</sequence>